<protein>
    <submittedName>
        <fullName evidence="3">Universal stress protein</fullName>
    </submittedName>
</protein>
<dbReference type="PANTHER" id="PTHR46268:SF6">
    <property type="entry name" value="UNIVERSAL STRESS PROTEIN UP12"/>
    <property type="match status" value="1"/>
</dbReference>
<sequence length="135" mass="14313">MYRNILVPVAFDDGHDTKAAFLAARKLASENAKFTVFHVMEAIPTYVTAQIPAEVLARSHDDAQKALTQMAAGLPGASAVMATGHAGRAIVDHAAAHDIDCIVIASHKPGLENLLLGSTADRVVRHAKCAVHVLR</sequence>
<gene>
    <name evidence="3" type="ORF">G0P99_09225</name>
</gene>
<comment type="similarity">
    <text evidence="1">Belongs to the universal stress protein A family.</text>
</comment>
<accession>A0A6B2NRK3</accession>
<dbReference type="InterPro" id="IPR014729">
    <property type="entry name" value="Rossmann-like_a/b/a_fold"/>
</dbReference>
<feature type="domain" description="UspA" evidence="2">
    <location>
        <begin position="1"/>
        <end position="135"/>
    </location>
</feature>
<dbReference type="Pfam" id="PF00582">
    <property type="entry name" value="Usp"/>
    <property type="match status" value="1"/>
</dbReference>
<evidence type="ECO:0000256" key="1">
    <source>
        <dbReference type="ARBA" id="ARBA00008791"/>
    </source>
</evidence>
<evidence type="ECO:0000259" key="2">
    <source>
        <dbReference type="Pfam" id="PF00582"/>
    </source>
</evidence>
<dbReference type="RefSeq" id="WP_164129082.1">
    <property type="nucleotide sequence ID" value="NZ_JAAGOX010000011.1"/>
</dbReference>
<dbReference type="EMBL" id="JAAGOX010000011">
    <property type="protein sequence ID" value="NDW45139.1"/>
    <property type="molecule type" value="Genomic_DNA"/>
</dbReference>
<dbReference type="CDD" id="cd00293">
    <property type="entry name" value="USP-like"/>
    <property type="match status" value="1"/>
</dbReference>
<dbReference type="AlphaFoldDB" id="A0A6B2NRK3"/>
<comment type="caution">
    <text evidence="3">The sequence shown here is derived from an EMBL/GenBank/DDBJ whole genome shotgun (WGS) entry which is preliminary data.</text>
</comment>
<dbReference type="SUPFAM" id="SSF52402">
    <property type="entry name" value="Adenine nucleotide alpha hydrolases-like"/>
    <property type="match status" value="1"/>
</dbReference>
<dbReference type="InterPro" id="IPR006015">
    <property type="entry name" value="Universal_stress_UspA"/>
</dbReference>
<proteinExistence type="inferred from homology"/>
<dbReference type="Gene3D" id="3.40.50.620">
    <property type="entry name" value="HUPs"/>
    <property type="match status" value="1"/>
</dbReference>
<name>A0A6B2NRK3_9RHOB</name>
<dbReference type="InterPro" id="IPR006016">
    <property type="entry name" value="UspA"/>
</dbReference>
<organism evidence="3">
    <name type="scientific">Ruegeria sp. PrR005</name>
    <dbReference type="NCBI Taxonomy" id="2706882"/>
    <lineage>
        <taxon>Bacteria</taxon>
        <taxon>Pseudomonadati</taxon>
        <taxon>Pseudomonadota</taxon>
        <taxon>Alphaproteobacteria</taxon>
        <taxon>Rhodobacterales</taxon>
        <taxon>Roseobacteraceae</taxon>
        <taxon>Ruegeria</taxon>
    </lineage>
</organism>
<dbReference type="PANTHER" id="PTHR46268">
    <property type="entry name" value="STRESS RESPONSE PROTEIN NHAX"/>
    <property type="match status" value="1"/>
</dbReference>
<reference evidence="3" key="1">
    <citation type="submission" date="2020-02" db="EMBL/GenBank/DDBJ databases">
        <title>Delineation of the pyrene-degrading pathway in Roseobacter clade bacteria by genomic analysis.</title>
        <authorList>
            <person name="Zhou H."/>
            <person name="Wang H."/>
        </authorList>
    </citation>
    <scope>NUCLEOTIDE SEQUENCE</scope>
    <source>
        <strain evidence="3">PrR005</strain>
    </source>
</reference>
<dbReference type="PRINTS" id="PR01438">
    <property type="entry name" value="UNVRSLSTRESS"/>
</dbReference>
<evidence type="ECO:0000313" key="3">
    <source>
        <dbReference type="EMBL" id="NDW45139.1"/>
    </source>
</evidence>